<reference evidence="12 13" key="1">
    <citation type="submission" date="2011-11" db="EMBL/GenBank/DDBJ databases">
        <authorList>
            <person name="Weinstock G."/>
            <person name="Sodergren E."/>
            <person name="Clifton S."/>
            <person name="Fulton L."/>
            <person name="Fulton B."/>
            <person name="Courtney L."/>
            <person name="Fronick C."/>
            <person name="Harrison M."/>
            <person name="Strong C."/>
            <person name="Farmer C."/>
            <person name="Delahaunty K."/>
            <person name="Markovic C."/>
            <person name="Hall O."/>
            <person name="Minx P."/>
            <person name="Tomlinson C."/>
            <person name="Mitreva M."/>
            <person name="Hou S."/>
            <person name="Chen J."/>
            <person name="Wollam A."/>
            <person name="Pepin K.H."/>
            <person name="Johnson M."/>
            <person name="Bhonagiri V."/>
            <person name="Zhang X."/>
            <person name="Suruliraj S."/>
            <person name="Warren W."/>
            <person name="Chinwalla A."/>
            <person name="Mardis E.R."/>
            <person name="Wilson R.K."/>
        </authorList>
    </citation>
    <scope>NUCLEOTIDE SEQUENCE [LARGE SCALE GENOMIC DNA]</scope>
    <source>
        <strain evidence="12 13">YIT 11816</strain>
    </source>
</reference>
<dbReference type="GO" id="GO:0046872">
    <property type="term" value="F:metal ion binding"/>
    <property type="evidence" value="ECO:0007669"/>
    <property type="project" value="UniProtKB-UniRule"/>
</dbReference>
<dbReference type="FunFam" id="3.40.390.10:FF:000009">
    <property type="entry name" value="Oligopeptidase A"/>
    <property type="match status" value="1"/>
</dbReference>
<dbReference type="Gene3D" id="3.40.390.10">
    <property type="entry name" value="Collagenase (Catalytic Domain)"/>
    <property type="match status" value="1"/>
</dbReference>
<evidence type="ECO:0000313" key="12">
    <source>
        <dbReference type="EMBL" id="EHY30878.1"/>
    </source>
</evidence>
<dbReference type="SUPFAM" id="SSF55486">
    <property type="entry name" value="Metalloproteases ('zincins'), catalytic domain"/>
    <property type="match status" value="1"/>
</dbReference>
<evidence type="ECO:0000256" key="3">
    <source>
        <dbReference type="ARBA" id="ARBA00022723"/>
    </source>
</evidence>
<dbReference type="GO" id="GO:0004222">
    <property type="term" value="F:metalloendopeptidase activity"/>
    <property type="evidence" value="ECO:0007669"/>
    <property type="project" value="UniProtKB-EC"/>
</dbReference>
<dbReference type="InterPro" id="IPR045090">
    <property type="entry name" value="Pept_M3A_M3B"/>
</dbReference>
<dbReference type="RefSeq" id="WP_008542842.1">
    <property type="nucleotide sequence ID" value="NZ_JH604988.1"/>
</dbReference>
<dbReference type="PANTHER" id="PTHR11804:SF84">
    <property type="entry name" value="SACCHAROLYSIN"/>
    <property type="match status" value="1"/>
</dbReference>
<dbReference type="Pfam" id="PF19310">
    <property type="entry name" value="TOP_N"/>
    <property type="match status" value="1"/>
</dbReference>
<keyword evidence="6 9" id="KW-0482">Metalloprotease</keyword>
<proteinExistence type="inferred from homology"/>
<dbReference type="Proteomes" id="UP000004956">
    <property type="component" value="Unassembled WGS sequence"/>
</dbReference>
<evidence type="ECO:0000259" key="10">
    <source>
        <dbReference type="Pfam" id="PF01432"/>
    </source>
</evidence>
<keyword evidence="4 9" id="KW-0378">Hydrolase</keyword>
<dbReference type="InterPro" id="IPR024079">
    <property type="entry name" value="MetalloPept_cat_dom_sf"/>
</dbReference>
<name>H3KG74_9BURK</name>
<evidence type="ECO:0000256" key="8">
    <source>
        <dbReference type="ARBA" id="ARBA00026100"/>
    </source>
</evidence>
<dbReference type="AlphaFoldDB" id="H3KG74"/>
<protein>
    <recommendedName>
        <fullName evidence="8">oligopeptidase A</fullName>
        <ecNumber evidence="8">3.4.24.70</ecNumber>
    </recommendedName>
</protein>
<organism evidence="12 13">
    <name type="scientific">Sutterella parvirubra YIT 11816</name>
    <dbReference type="NCBI Taxonomy" id="762967"/>
    <lineage>
        <taxon>Bacteria</taxon>
        <taxon>Pseudomonadati</taxon>
        <taxon>Pseudomonadota</taxon>
        <taxon>Betaproteobacteria</taxon>
        <taxon>Burkholderiales</taxon>
        <taxon>Sutterellaceae</taxon>
        <taxon>Sutterella</taxon>
    </lineage>
</organism>
<keyword evidence="5 9" id="KW-0862">Zinc</keyword>
<dbReference type="InterPro" id="IPR001567">
    <property type="entry name" value="Pept_M3A_M3B_dom"/>
</dbReference>
<dbReference type="OrthoDB" id="9773538at2"/>
<keyword evidence="2 9" id="KW-0645">Protease</keyword>
<evidence type="ECO:0000256" key="2">
    <source>
        <dbReference type="ARBA" id="ARBA00022670"/>
    </source>
</evidence>
<comment type="cofactor">
    <cofactor evidence="9">
        <name>Zn(2+)</name>
        <dbReference type="ChEBI" id="CHEBI:29105"/>
    </cofactor>
    <text evidence="9">Binds 1 zinc ion.</text>
</comment>
<comment type="catalytic activity">
    <reaction evidence="7">
        <text>Hydrolysis of oligopeptides, with broad specificity. Gly or Ala commonly occur as P1 or P1' residues, but more distant residues are also important, as is shown by the fact that Z-Gly-Pro-Gly-|-Gly-Pro-Ala is cleaved, but not Z-(Gly)(5).</text>
        <dbReference type="EC" id="3.4.24.70"/>
    </reaction>
</comment>
<dbReference type="PANTHER" id="PTHR11804">
    <property type="entry name" value="PROTEASE M3 THIMET OLIGOPEPTIDASE-RELATED"/>
    <property type="match status" value="1"/>
</dbReference>
<comment type="caution">
    <text evidence="12">The sequence shown here is derived from an EMBL/GenBank/DDBJ whole genome shotgun (WGS) entry which is preliminary data.</text>
</comment>
<dbReference type="CDD" id="cd06456">
    <property type="entry name" value="M3A_DCP"/>
    <property type="match status" value="1"/>
</dbReference>
<evidence type="ECO:0000256" key="7">
    <source>
        <dbReference type="ARBA" id="ARBA00024603"/>
    </source>
</evidence>
<keyword evidence="3 9" id="KW-0479">Metal-binding</keyword>
<dbReference type="GO" id="GO:0006518">
    <property type="term" value="P:peptide metabolic process"/>
    <property type="evidence" value="ECO:0007669"/>
    <property type="project" value="TreeGrafter"/>
</dbReference>
<sequence>MTEKTDFNPLLHLDGRIDYAALRPEHVAPAVEHWTKALEEVLNHATDPATPATWEAVVAPLDAAVGHLGRAWGAVGHLQSVVDTPELRDAYNAGLPVVTELFLRLSQNEALFAKYKAIRESDAFASLPPVRQRILEREIRDFRLSGAELPEEPRARVKAIGEKLSMLSQKFSENLLDATNAYELVLPDAGRLKGIPEDTLALYRASAQSAGKDGYRITLQYPSYLPLMKYCEDRDLRETVYKAFSTRAAEFDGGKFDNTPLIREILELRSEEAKLLGFPNYGELSLAVKMASSGDEVLAFLRDLAKHAKPAAERDMAELRAFAKDELGLAELCAWDQAWASEKLREARYSYSDAEVKRYFTEPTVFAGLFGLVETLYGIKIEEAEASVWHPDVKFFVVKRNGETIAEFYADLYAREGKRSGAWMDSDRSREMTAAGLVTPIAYLVCNFAPGVNGAPATLTHDEVTTLFHEFGHTLHHILTAQTEHAVSGINGVEWDAVELPSQFMETFCWEREVVRGLTRHVETGEPLPDELFEKMLAAKNFESGMACVRQVEFALFDMILHTSFDPEKDDVQKTIEAVRQEVAVSFPPAYNRFPQSFSHIFAGGYAAGYYSYKWAEVLSADAYGAFEETGVTNPETGRRFLTEILERGSSRDAMENFVAFRGRRPTPNALLRQSGLLTDNEAAR</sequence>
<dbReference type="Gene3D" id="1.10.1370.40">
    <property type="match status" value="1"/>
</dbReference>
<evidence type="ECO:0000256" key="4">
    <source>
        <dbReference type="ARBA" id="ARBA00022801"/>
    </source>
</evidence>
<keyword evidence="13" id="KW-1185">Reference proteome</keyword>
<evidence type="ECO:0000259" key="11">
    <source>
        <dbReference type="Pfam" id="PF19310"/>
    </source>
</evidence>
<accession>H3KG74</accession>
<dbReference type="STRING" id="762967.HMPREF9440_01753"/>
<feature type="domain" description="Oligopeptidase A N-terminal" evidence="11">
    <location>
        <begin position="51"/>
        <end position="153"/>
    </location>
</feature>
<evidence type="ECO:0000256" key="1">
    <source>
        <dbReference type="ARBA" id="ARBA00006040"/>
    </source>
</evidence>
<dbReference type="InterPro" id="IPR045666">
    <property type="entry name" value="OpdA_N"/>
</dbReference>
<comment type="similarity">
    <text evidence="1 9">Belongs to the peptidase M3 family.</text>
</comment>
<gene>
    <name evidence="12" type="ORF">HMPREF9440_01753</name>
</gene>
<dbReference type="InterPro" id="IPR034005">
    <property type="entry name" value="M3A_DCP"/>
</dbReference>
<dbReference type="PATRIC" id="fig|762967.3.peg.1380"/>
<evidence type="ECO:0000313" key="13">
    <source>
        <dbReference type="Proteomes" id="UP000004956"/>
    </source>
</evidence>
<evidence type="ECO:0000256" key="5">
    <source>
        <dbReference type="ARBA" id="ARBA00022833"/>
    </source>
</evidence>
<dbReference type="Gene3D" id="1.10.1370.10">
    <property type="entry name" value="Neurolysin, domain 3"/>
    <property type="match status" value="1"/>
</dbReference>
<dbReference type="Pfam" id="PF01432">
    <property type="entry name" value="Peptidase_M3"/>
    <property type="match status" value="1"/>
</dbReference>
<dbReference type="EC" id="3.4.24.70" evidence="8"/>
<evidence type="ECO:0000256" key="6">
    <source>
        <dbReference type="ARBA" id="ARBA00023049"/>
    </source>
</evidence>
<feature type="domain" description="Peptidase M3A/M3B catalytic" evidence="10">
    <location>
        <begin position="227"/>
        <end position="676"/>
    </location>
</feature>
<evidence type="ECO:0000256" key="9">
    <source>
        <dbReference type="RuleBase" id="RU003435"/>
    </source>
</evidence>
<dbReference type="GO" id="GO:0005829">
    <property type="term" value="C:cytosol"/>
    <property type="evidence" value="ECO:0007669"/>
    <property type="project" value="UniProtKB-ARBA"/>
</dbReference>
<dbReference type="HOGENOM" id="CLU_001805_4_1_4"/>
<dbReference type="EMBL" id="AFBQ01000261">
    <property type="protein sequence ID" value="EHY30878.1"/>
    <property type="molecule type" value="Genomic_DNA"/>
</dbReference>
<dbReference type="GO" id="GO:0006508">
    <property type="term" value="P:proteolysis"/>
    <property type="evidence" value="ECO:0007669"/>
    <property type="project" value="UniProtKB-KW"/>
</dbReference>
<dbReference type="InterPro" id="IPR024077">
    <property type="entry name" value="Neurolysin/TOP_dom2"/>
</dbReference>